<evidence type="ECO:0000256" key="1">
    <source>
        <dbReference type="SAM" id="Phobius"/>
    </source>
</evidence>
<keyword evidence="1" id="KW-0472">Membrane</keyword>
<dbReference type="AlphaFoldDB" id="A0A2U2DVG2"/>
<organism evidence="2 3">
    <name type="scientific">Metarhizobium album</name>
    <dbReference type="NCBI Taxonomy" id="2182425"/>
    <lineage>
        <taxon>Bacteria</taxon>
        <taxon>Pseudomonadati</taxon>
        <taxon>Pseudomonadota</taxon>
        <taxon>Alphaproteobacteria</taxon>
        <taxon>Hyphomicrobiales</taxon>
        <taxon>Rhizobiaceae</taxon>
        <taxon>Metarhizobium</taxon>
    </lineage>
</organism>
<keyword evidence="1" id="KW-0812">Transmembrane</keyword>
<keyword evidence="1" id="KW-1133">Transmembrane helix</keyword>
<name>A0A2U2DVG2_9HYPH</name>
<comment type="caution">
    <text evidence="2">The sequence shown here is derived from an EMBL/GenBank/DDBJ whole genome shotgun (WGS) entry which is preliminary data.</text>
</comment>
<feature type="transmembrane region" description="Helical" evidence="1">
    <location>
        <begin position="40"/>
        <end position="59"/>
    </location>
</feature>
<evidence type="ECO:0000313" key="2">
    <source>
        <dbReference type="EMBL" id="PWE57294.1"/>
    </source>
</evidence>
<gene>
    <name evidence="2" type="ORF">DEM27_06560</name>
</gene>
<proteinExistence type="predicted"/>
<dbReference type="EMBL" id="QFBC01000002">
    <property type="protein sequence ID" value="PWE57294.1"/>
    <property type="molecule type" value="Genomic_DNA"/>
</dbReference>
<feature type="transmembrane region" description="Helical" evidence="1">
    <location>
        <begin position="17"/>
        <end position="34"/>
    </location>
</feature>
<protein>
    <submittedName>
        <fullName evidence="2">Uncharacterized protein</fullName>
    </submittedName>
</protein>
<keyword evidence="3" id="KW-1185">Reference proteome</keyword>
<accession>A0A2U2DVG2</accession>
<sequence>MPQIDHDPNEPQTDRSVGPWLGVLAFVAVLWIWYLVYIPFHWYSLALGLGTGFVVASWLSDRRMRRSSRYWRIRPHDE</sequence>
<reference evidence="2 3" key="1">
    <citation type="submission" date="2018-05" db="EMBL/GenBank/DDBJ databases">
        <title>The draft genome of strain NS-104.</title>
        <authorList>
            <person name="Hang P."/>
            <person name="Jiang J."/>
        </authorList>
    </citation>
    <scope>NUCLEOTIDE SEQUENCE [LARGE SCALE GENOMIC DNA]</scope>
    <source>
        <strain evidence="2 3">NS-104</strain>
    </source>
</reference>
<dbReference type="Proteomes" id="UP000245252">
    <property type="component" value="Unassembled WGS sequence"/>
</dbReference>
<evidence type="ECO:0000313" key="3">
    <source>
        <dbReference type="Proteomes" id="UP000245252"/>
    </source>
</evidence>